<comment type="caution">
    <text evidence="2">The sequence shown here is derived from an EMBL/GenBank/DDBJ whole genome shotgun (WGS) entry which is preliminary data.</text>
</comment>
<gene>
    <name evidence="2" type="ORF">CLV72_1011141</name>
</gene>
<dbReference type="Proteomes" id="UP000237846">
    <property type="component" value="Unassembled WGS sequence"/>
</dbReference>
<evidence type="ECO:0000259" key="1">
    <source>
        <dbReference type="Pfam" id="PF09664"/>
    </source>
</evidence>
<keyword evidence="3" id="KW-1185">Reference proteome</keyword>
<dbReference type="AlphaFoldDB" id="A0A2T0QF34"/>
<proteinExistence type="predicted"/>
<dbReference type="EMBL" id="PVZC01000001">
    <property type="protein sequence ID" value="PRY02539.1"/>
    <property type="molecule type" value="Genomic_DNA"/>
</dbReference>
<protein>
    <submittedName>
        <fullName evidence="2">Uncharacterized protein DUF2399</fullName>
    </submittedName>
</protein>
<feature type="domain" description="DUF2399" evidence="1">
    <location>
        <begin position="1"/>
        <end position="65"/>
    </location>
</feature>
<accession>A0A2T0QF34</accession>
<dbReference type="InterPro" id="IPR024465">
    <property type="entry name" value="DUF2399"/>
</dbReference>
<reference evidence="2 3" key="1">
    <citation type="submission" date="2018-03" db="EMBL/GenBank/DDBJ databases">
        <title>Genomic Encyclopedia of Archaeal and Bacterial Type Strains, Phase II (KMG-II): from individual species to whole genera.</title>
        <authorList>
            <person name="Goeker M."/>
        </authorList>
    </citation>
    <scope>NUCLEOTIDE SEQUENCE [LARGE SCALE GENOMIC DNA]</scope>
    <source>
        <strain evidence="2 3">DSM 45601</strain>
    </source>
</reference>
<evidence type="ECO:0000313" key="3">
    <source>
        <dbReference type="Proteomes" id="UP000237846"/>
    </source>
</evidence>
<dbReference type="Pfam" id="PF09664">
    <property type="entry name" value="DUF2399"/>
    <property type="match status" value="1"/>
</dbReference>
<evidence type="ECO:0000313" key="2">
    <source>
        <dbReference type="EMBL" id="PRY02539.1"/>
    </source>
</evidence>
<name>A0A2T0QF34_9ACTN</name>
<dbReference type="RefSeq" id="WP_211302712.1">
    <property type="nucleotide sequence ID" value="NZ_PVZC01000001.1"/>
</dbReference>
<sequence length="69" mass="7231">MCENPAVLRRAAAELGPSTRPLVCTEGRHSAAFHRLAATIAAAGGCLRHHGDFDWPGIAITRSLIGPGK</sequence>
<organism evidence="2 3">
    <name type="scientific">Allonocardiopsis opalescens</name>
    <dbReference type="NCBI Taxonomy" id="1144618"/>
    <lineage>
        <taxon>Bacteria</taxon>
        <taxon>Bacillati</taxon>
        <taxon>Actinomycetota</taxon>
        <taxon>Actinomycetes</taxon>
        <taxon>Streptosporangiales</taxon>
        <taxon>Allonocardiopsis</taxon>
    </lineage>
</organism>